<dbReference type="RefSeq" id="WP_162442364.1">
    <property type="nucleotide sequence ID" value="NZ_CP048222.1"/>
</dbReference>
<keyword evidence="5 8" id="KW-1133">Transmembrane helix</keyword>
<keyword evidence="3" id="KW-0050">Antiport</keyword>
<evidence type="ECO:0000313" key="11">
    <source>
        <dbReference type="EMBL" id="QHT66301.1"/>
    </source>
</evidence>
<keyword evidence="2" id="KW-0813">Transport</keyword>
<feature type="transmembrane region" description="Helical" evidence="8">
    <location>
        <begin position="65"/>
        <end position="84"/>
    </location>
</feature>
<dbReference type="Gene3D" id="1.20.1530.20">
    <property type="match status" value="1"/>
</dbReference>
<reference evidence="11 12" key="1">
    <citation type="submission" date="2020-01" db="EMBL/GenBank/DDBJ databases">
        <authorList>
            <person name="Kim M.K."/>
        </authorList>
    </citation>
    <scope>NUCLEOTIDE SEQUENCE [LARGE SCALE GENOMIC DNA]</scope>
    <source>
        <strain evidence="11 12">172606-1</strain>
    </source>
</reference>
<dbReference type="InterPro" id="IPR014729">
    <property type="entry name" value="Rossmann-like_a/b/a_fold"/>
</dbReference>
<evidence type="ECO:0000259" key="10">
    <source>
        <dbReference type="Pfam" id="PF00999"/>
    </source>
</evidence>
<keyword evidence="12" id="KW-1185">Reference proteome</keyword>
<feature type="domain" description="UspA" evidence="9">
    <location>
        <begin position="410"/>
        <end position="537"/>
    </location>
</feature>
<evidence type="ECO:0000313" key="12">
    <source>
        <dbReference type="Proteomes" id="UP000480178"/>
    </source>
</evidence>
<feature type="transmembrane region" description="Helical" evidence="8">
    <location>
        <begin position="156"/>
        <end position="176"/>
    </location>
</feature>
<dbReference type="InterPro" id="IPR038770">
    <property type="entry name" value="Na+/solute_symporter_sf"/>
</dbReference>
<dbReference type="Pfam" id="PF00582">
    <property type="entry name" value="Usp"/>
    <property type="match status" value="1"/>
</dbReference>
<dbReference type="Pfam" id="PF00999">
    <property type="entry name" value="Na_H_Exchanger"/>
    <property type="match status" value="1"/>
</dbReference>
<evidence type="ECO:0000256" key="8">
    <source>
        <dbReference type="SAM" id="Phobius"/>
    </source>
</evidence>
<keyword evidence="7 8" id="KW-0472">Membrane</keyword>
<dbReference type="KEGG" id="rhoz:GXP67_06325"/>
<dbReference type="PANTHER" id="PTHR43562:SF4">
    <property type="entry name" value="NA(+)_H(+) ANTIPORTER NHAS5"/>
    <property type="match status" value="1"/>
</dbReference>
<name>A0A6C0GE96_9BACT</name>
<dbReference type="InterPro" id="IPR006016">
    <property type="entry name" value="UspA"/>
</dbReference>
<evidence type="ECO:0000256" key="1">
    <source>
        <dbReference type="ARBA" id="ARBA00004141"/>
    </source>
</evidence>
<feature type="transmembrane region" description="Helical" evidence="8">
    <location>
        <begin position="188"/>
        <end position="210"/>
    </location>
</feature>
<feature type="transmembrane region" description="Helical" evidence="8">
    <location>
        <begin position="245"/>
        <end position="262"/>
    </location>
</feature>
<organism evidence="11 12">
    <name type="scientific">Rhodocytophaga rosea</name>
    <dbReference type="NCBI Taxonomy" id="2704465"/>
    <lineage>
        <taxon>Bacteria</taxon>
        <taxon>Pseudomonadati</taxon>
        <taxon>Bacteroidota</taxon>
        <taxon>Cytophagia</taxon>
        <taxon>Cytophagales</taxon>
        <taxon>Rhodocytophagaceae</taxon>
        <taxon>Rhodocytophaga</taxon>
    </lineage>
</organism>
<feature type="transmembrane region" description="Helical" evidence="8">
    <location>
        <begin position="96"/>
        <end position="119"/>
    </location>
</feature>
<feature type="transmembrane region" description="Helical" evidence="8">
    <location>
        <begin position="12"/>
        <end position="29"/>
    </location>
</feature>
<dbReference type="PANTHER" id="PTHR43562">
    <property type="entry name" value="NAPA-TYPE SODIUM/HYDROGEN ANTIPORTER"/>
    <property type="match status" value="1"/>
</dbReference>
<evidence type="ECO:0000256" key="4">
    <source>
        <dbReference type="ARBA" id="ARBA00022692"/>
    </source>
</evidence>
<evidence type="ECO:0000259" key="9">
    <source>
        <dbReference type="Pfam" id="PF00582"/>
    </source>
</evidence>
<dbReference type="SUPFAM" id="SSF52402">
    <property type="entry name" value="Adenine nucleotide alpha hydrolases-like"/>
    <property type="match status" value="1"/>
</dbReference>
<comment type="subcellular location">
    <subcellularLocation>
        <location evidence="1">Membrane</location>
        <topology evidence="1">Multi-pass membrane protein</topology>
    </subcellularLocation>
</comment>
<feature type="transmembrane region" description="Helical" evidence="8">
    <location>
        <begin position="274"/>
        <end position="292"/>
    </location>
</feature>
<dbReference type="GO" id="GO:0015297">
    <property type="term" value="F:antiporter activity"/>
    <property type="evidence" value="ECO:0007669"/>
    <property type="project" value="UniProtKB-KW"/>
</dbReference>
<dbReference type="Proteomes" id="UP000480178">
    <property type="component" value="Chromosome"/>
</dbReference>
<feature type="transmembrane region" description="Helical" evidence="8">
    <location>
        <begin position="125"/>
        <end position="144"/>
    </location>
</feature>
<evidence type="ECO:0000256" key="2">
    <source>
        <dbReference type="ARBA" id="ARBA00022448"/>
    </source>
</evidence>
<feature type="transmembrane region" description="Helical" evidence="8">
    <location>
        <begin position="304"/>
        <end position="325"/>
    </location>
</feature>
<sequence length="692" mass="75757">MPLLNVTFELPLKEPVLVFSLVLFIILLAPQLAKKIRLPGIIGLILAGVLIGPNGFHLLNRDISIVLFGTVGLLYIMFIAGLEIDMNDFKKNRNKSVIFGVLSFLCSQIGGFVVAYYMLKFSLPASILFGSMLGSHTLLAYPIASKLGISKSRSTTIAVGGTIVADLLSLLVLAIIANSARGQLNSAFWIRLVISLAIYVIVVVFGLPRLGRWFFRNAESEGVSQYIFVLASVFTTAFLAEVAGLEPIIGAFLAGLVLNRLIPHTSPLMNRIEFVGNALFIPFFLISVGMLVDLRVLLLGIDAWVVAATMIVVAISGKWLAAFISQKLFGYSVEERNVIFGLTNARAAATLTAVLIGYDLQILNENVLNGTILMILVTCVVSSLVVENQGRKLAITESQQKPDLSASPNRILVPISNPATIEQLIDFAILIKDRHSEEPIYPLAVVKDADDTQEKLVASKKMLEKAILHASATEHSVQLVSRIDVNIASGILRAIRELMITEVVIGWNGKVSTRERIFGSVLDNLLLESQQMIMVCKILHPLNTMNRVVVVVPPNAELEKGFSGWIHNLKLIASQIGADVHIMAGNSTSSALKNVMNQTKPAVTVTYELFENWDRFAELATKITTNDLFMVVSARHTTLAYHSFLDKMPKLLARHFDPISFVITYPQQQNAEANTLLINGSGEGKMIEVNET</sequence>
<feature type="transmembrane region" description="Helical" evidence="8">
    <location>
        <begin position="41"/>
        <end position="59"/>
    </location>
</feature>
<feature type="transmembrane region" description="Helical" evidence="8">
    <location>
        <begin position="368"/>
        <end position="386"/>
    </location>
</feature>
<evidence type="ECO:0000256" key="6">
    <source>
        <dbReference type="ARBA" id="ARBA00023065"/>
    </source>
</evidence>
<keyword evidence="6" id="KW-0406">Ion transport</keyword>
<feature type="transmembrane region" description="Helical" evidence="8">
    <location>
        <begin position="222"/>
        <end position="239"/>
    </location>
</feature>
<proteinExistence type="predicted"/>
<protein>
    <submittedName>
        <fullName evidence="11">Cation:proton antiporter</fullName>
    </submittedName>
</protein>
<dbReference type="EMBL" id="CP048222">
    <property type="protein sequence ID" value="QHT66301.1"/>
    <property type="molecule type" value="Genomic_DNA"/>
</dbReference>
<dbReference type="GO" id="GO:0016020">
    <property type="term" value="C:membrane"/>
    <property type="evidence" value="ECO:0007669"/>
    <property type="project" value="UniProtKB-SubCell"/>
</dbReference>
<evidence type="ECO:0000256" key="7">
    <source>
        <dbReference type="ARBA" id="ARBA00023136"/>
    </source>
</evidence>
<dbReference type="AlphaFoldDB" id="A0A6C0GE96"/>
<dbReference type="Gene3D" id="3.40.50.620">
    <property type="entry name" value="HUPs"/>
    <property type="match status" value="1"/>
</dbReference>
<gene>
    <name evidence="11" type="ORF">GXP67_06325</name>
</gene>
<keyword evidence="4 8" id="KW-0812">Transmembrane</keyword>
<dbReference type="GO" id="GO:1902600">
    <property type="term" value="P:proton transmembrane transport"/>
    <property type="evidence" value="ECO:0007669"/>
    <property type="project" value="InterPro"/>
</dbReference>
<evidence type="ECO:0000256" key="5">
    <source>
        <dbReference type="ARBA" id="ARBA00022989"/>
    </source>
</evidence>
<accession>A0A6C0GE96</accession>
<feature type="transmembrane region" description="Helical" evidence="8">
    <location>
        <begin position="337"/>
        <end position="356"/>
    </location>
</feature>
<evidence type="ECO:0000256" key="3">
    <source>
        <dbReference type="ARBA" id="ARBA00022449"/>
    </source>
</evidence>
<dbReference type="InterPro" id="IPR006153">
    <property type="entry name" value="Cation/H_exchanger_TM"/>
</dbReference>
<feature type="domain" description="Cation/H+ exchanger transmembrane" evidence="10">
    <location>
        <begin position="24"/>
        <end position="386"/>
    </location>
</feature>